<evidence type="ECO:0000256" key="1">
    <source>
        <dbReference type="SAM" id="MobiDB-lite"/>
    </source>
</evidence>
<comment type="caution">
    <text evidence="3">The sequence shown here is derived from an EMBL/GenBank/DDBJ whole genome shotgun (WGS) entry which is preliminary data.</text>
</comment>
<protein>
    <submittedName>
        <fullName evidence="3">Uncharacterized protein</fullName>
    </submittedName>
</protein>
<dbReference type="STRING" id="1798543.A2898_00850"/>
<evidence type="ECO:0000313" key="3">
    <source>
        <dbReference type="EMBL" id="OGY84185.1"/>
    </source>
</evidence>
<dbReference type="EMBL" id="MHKE01000011">
    <property type="protein sequence ID" value="OGY84185.1"/>
    <property type="molecule type" value="Genomic_DNA"/>
</dbReference>
<reference evidence="3 4" key="1">
    <citation type="journal article" date="2016" name="Nat. Commun.">
        <title>Thousands of microbial genomes shed light on interconnected biogeochemical processes in an aquifer system.</title>
        <authorList>
            <person name="Anantharaman K."/>
            <person name="Brown C.T."/>
            <person name="Hug L.A."/>
            <person name="Sharon I."/>
            <person name="Castelle C.J."/>
            <person name="Probst A.J."/>
            <person name="Thomas B.C."/>
            <person name="Singh A."/>
            <person name="Wilkins M.J."/>
            <person name="Karaoz U."/>
            <person name="Brodie E.L."/>
            <person name="Williams K.H."/>
            <person name="Hubbard S.S."/>
            <person name="Banfield J.F."/>
        </authorList>
    </citation>
    <scope>NUCLEOTIDE SEQUENCE [LARGE SCALE GENOMIC DNA]</scope>
</reference>
<dbReference type="AlphaFoldDB" id="A0A1G2B5C9"/>
<feature type="region of interest" description="Disordered" evidence="1">
    <location>
        <begin position="58"/>
        <end position="85"/>
    </location>
</feature>
<proteinExistence type="predicted"/>
<keyword evidence="2" id="KW-1133">Transmembrane helix</keyword>
<sequence>MKNQFILIVVVLMVVIAGGIGYYLYLQSDKQDDTTGLTENTTVNTAVNTPVNTAVNQGEPVISNSSPTYGLQPGESRVLTEEEKKKLDVGPELDVTVENQGGEVILMYTRPAAE</sequence>
<name>A0A1G2B5C9_9BACT</name>
<gene>
    <name evidence="3" type="ORF">A2898_00850</name>
</gene>
<organism evidence="3 4">
    <name type="scientific">Candidatus Kerfeldbacteria bacterium RIFCSPLOWO2_01_FULL_48_11</name>
    <dbReference type="NCBI Taxonomy" id="1798543"/>
    <lineage>
        <taxon>Bacteria</taxon>
        <taxon>Candidatus Kerfeldiibacteriota</taxon>
    </lineage>
</organism>
<accession>A0A1G2B5C9</accession>
<keyword evidence="2" id="KW-0812">Transmembrane</keyword>
<keyword evidence="2" id="KW-0472">Membrane</keyword>
<evidence type="ECO:0000313" key="4">
    <source>
        <dbReference type="Proteomes" id="UP000179164"/>
    </source>
</evidence>
<evidence type="ECO:0000256" key="2">
    <source>
        <dbReference type="SAM" id="Phobius"/>
    </source>
</evidence>
<feature type="transmembrane region" description="Helical" evidence="2">
    <location>
        <begin position="6"/>
        <end position="25"/>
    </location>
</feature>
<dbReference type="Proteomes" id="UP000179164">
    <property type="component" value="Unassembled WGS sequence"/>
</dbReference>